<evidence type="ECO:0000313" key="3">
    <source>
        <dbReference type="EMBL" id="MEA5392300.1"/>
    </source>
</evidence>
<feature type="transmembrane region" description="Helical" evidence="2">
    <location>
        <begin position="58"/>
        <end position="76"/>
    </location>
</feature>
<evidence type="ECO:0008006" key="5">
    <source>
        <dbReference type="Google" id="ProtNLM"/>
    </source>
</evidence>
<keyword evidence="4" id="KW-1185">Reference proteome</keyword>
<feature type="region of interest" description="Disordered" evidence="1">
    <location>
        <begin position="1"/>
        <end position="20"/>
    </location>
</feature>
<evidence type="ECO:0000256" key="2">
    <source>
        <dbReference type="SAM" id="Phobius"/>
    </source>
</evidence>
<dbReference type="Proteomes" id="UP001304461">
    <property type="component" value="Unassembled WGS sequence"/>
</dbReference>
<keyword evidence="2" id="KW-0812">Transmembrane</keyword>
<sequence>MSLPQPPDPSSDRPAGRGAISRGWPISGGLALVVTVTLVVGLQLGAMPWRFRRQMWQLQGALAGGLAGLVVGYVMGRGRPPRP</sequence>
<name>A0ABU5RXC1_9CYAN</name>
<dbReference type="EMBL" id="JAYGHX010000009">
    <property type="protein sequence ID" value="MEA5392300.1"/>
    <property type="molecule type" value="Genomic_DNA"/>
</dbReference>
<protein>
    <recommendedName>
        <fullName evidence="5">DUF2530 domain-containing protein</fullName>
    </recommendedName>
</protein>
<organism evidence="3 4">
    <name type="scientific">Cyanobium gracile UHCC 0139</name>
    <dbReference type="NCBI Taxonomy" id="3110308"/>
    <lineage>
        <taxon>Bacteria</taxon>
        <taxon>Bacillati</taxon>
        <taxon>Cyanobacteriota</taxon>
        <taxon>Cyanophyceae</taxon>
        <taxon>Synechococcales</taxon>
        <taxon>Prochlorococcaceae</taxon>
        <taxon>Cyanobium</taxon>
    </lineage>
</organism>
<comment type="caution">
    <text evidence="3">The sequence shown here is derived from an EMBL/GenBank/DDBJ whole genome shotgun (WGS) entry which is preliminary data.</text>
</comment>
<evidence type="ECO:0000313" key="4">
    <source>
        <dbReference type="Proteomes" id="UP001304461"/>
    </source>
</evidence>
<gene>
    <name evidence="3" type="ORF">VB738_13640</name>
</gene>
<reference evidence="3 4" key="1">
    <citation type="submission" date="2023-12" db="EMBL/GenBank/DDBJ databases">
        <title>Baltic Sea Cyanobacteria.</title>
        <authorList>
            <person name="Delbaje E."/>
            <person name="Fewer D.P."/>
            <person name="Shishido T.K."/>
        </authorList>
    </citation>
    <scope>NUCLEOTIDE SEQUENCE [LARGE SCALE GENOMIC DNA]</scope>
    <source>
        <strain evidence="3 4">UHCC 0139</strain>
    </source>
</reference>
<feature type="transmembrane region" description="Helical" evidence="2">
    <location>
        <begin position="24"/>
        <end position="46"/>
    </location>
</feature>
<proteinExistence type="predicted"/>
<keyword evidence="2" id="KW-1133">Transmembrane helix</keyword>
<keyword evidence="2" id="KW-0472">Membrane</keyword>
<accession>A0ABU5RXC1</accession>
<dbReference type="RefSeq" id="WP_323306256.1">
    <property type="nucleotide sequence ID" value="NZ_JAYGHX010000009.1"/>
</dbReference>
<evidence type="ECO:0000256" key="1">
    <source>
        <dbReference type="SAM" id="MobiDB-lite"/>
    </source>
</evidence>